<accession>A0A9Y3S123</accession>
<dbReference type="Proteomes" id="UP000695023">
    <property type="component" value="Unplaced"/>
</dbReference>
<dbReference type="PROSITE" id="PS50245">
    <property type="entry name" value="CAP_GLY_2"/>
    <property type="match status" value="1"/>
</dbReference>
<keyword evidence="8" id="KW-0493">Microtubule</keyword>
<proteinExistence type="inferred from homology"/>
<evidence type="ECO:0000256" key="10">
    <source>
        <dbReference type="ARBA" id="ARBA00023017"/>
    </source>
</evidence>
<feature type="compositionally biased region" description="Low complexity" evidence="15">
    <location>
        <begin position="9"/>
        <end position="22"/>
    </location>
</feature>
<keyword evidence="9" id="KW-0498">Mitosis</keyword>
<evidence type="ECO:0000256" key="8">
    <source>
        <dbReference type="ARBA" id="ARBA00022701"/>
    </source>
</evidence>
<evidence type="ECO:0000256" key="15">
    <source>
        <dbReference type="SAM" id="MobiDB-lite"/>
    </source>
</evidence>
<dbReference type="RefSeq" id="XP_005746615.1">
    <property type="nucleotide sequence ID" value="XM_005746558.2"/>
</dbReference>
<dbReference type="GO" id="GO:0000132">
    <property type="term" value="P:establishment of mitotic spindle orientation"/>
    <property type="evidence" value="ECO:0007669"/>
    <property type="project" value="TreeGrafter"/>
</dbReference>
<feature type="coiled-coil region" evidence="14">
    <location>
        <begin position="1125"/>
        <end position="1152"/>
    </location>
</feature>
<feature type="compositionally biased region" description="Low complexity" evidence="15">
    <location>
        <begin position="105"/>
        <end position="116"/>
    </location>
</feature>
<keyword evidence="7" id="KW-0132">Cell division</keyword>
<keyword evidence="10" id="KW-0243">Dynein</keyword>
<dbReference type="InterPro" id="IPR036859">
    <property type="entry name" value="CAP-Gly_dom_sf"/>
</dbReference>
<keyword evidence="6" id="KW-0963">Cytoplasm</keyword>
<evidence type="ECO:0000256" key="14">
    <source>
        <dbReference type="SAM" id="Coils"/>
    </source>
</evidence>
<evidence type="ECO:0000313" key="17">
    <source>
        <dbReference type="Proteomes" id="UP000695023"/>
    </source>
</evidence>
<dbReference type="Pfam" id="PF01302">
    <property type="entry name" value="CAP_GLY"/>
    <property type="match status" value="1"/>
</dbReference>
<dbReference type="AlphaFoldDB" id="A0A9Y3S123"/>
<evidence type="ECO:0000256" key="5">
    <source>
        <dbReference type="ARBA" id="ARBA00016574"/>
    </source>
</evidence>
<evidence type="ECO:0000256" key="2">
    <source>
        <dbReference type="ARBA" id="ARBA00004186"/>
    </source>
</evidence>
<protein>
    <recommendedName>
        <fullName evidence="5">Dynactin subunit 1</fullName>
    </recommendedName>
</protein>
<dbReference type="GO" id="GO:0000776">
    <property type="term" value="C:kinetochore"/>
    <property type="evidence" value="ECO:0007669"/>
    <property type="project" value="TreeGrafter"/>
</dbReference>
<dbReference type="GO" id="GO:0008017">
    <property type="term" value="F:microtubule binding"/>
    <property type="evidence" value="ECO:0007669"/>
    <property type="project" value="UniProtKB-ARBA"/>
</dbReference>
<dbReference type="InterPro" id="IPR000938">
    <property type="entry name" value="CAP-Gly_domain"/>
</dbReference>
<dbReference type="GO" id="GO:0000922">
    <property type="term" value="C:spindle pole"/>
    <property type="evidence" value="ECO:0007669"/>
    <property type="project" value="TreeGrafter"/>
</dbReference>
<keyword evidence="17" id="KW-1185">Reference proteome</keyword>
<feature type="domain" description="CAP-Gly" evidence="16">
    <location>
        <begin position="50"/>
        <end position="92"/>
    </location>
</feature>
<dbReference type="PANTHER" id="PTHR18916">
    <property type="entry name" value="DYNACTIN 1-RELATED MICROTUBULE-BINDING"/>
    <property type="match status" value="1"/>
</dbReference>
<feature type="region of interest" description="Disordered" evidence="15">
    <location>
        <begin position="101"/>
        <end position="217"/>
    </location>
</feature>
<dbReference type="CTD" id="100003026"/>
<sequence>MSHTRRNTYTRTTSSGSSRMSSDGGGRPVKVGSLVEVIGKGQRGTVAYIGTTLFASGKWVGVILDEAKGKNDGTVQGKRYFTCEENHGIFVRQSQIQLVDDGADTTSPETPEPGTGKVPKREILESAKSAKLRGVKPKKVLHVSLTSTPAPRKTTARRPKQPSRPAGGKGAASGSASASAGEMSSSEPSTPAQTPLAAPVIPTLHSPGNPPAPIPSKEDVTMETQEAKEALEAKERYMEEMSDTADAIEMATLDKEMAEERAESLQLEVDSLKEKVDELTMDLEILKHEIEEKGSDGAASSYHVKQLEEQNSRLKEALVRMRDLSASEKQEHVKLQKQMEKKNVELDCLRSQKEKLQEEMKAAEKTIDELKEQVDAALGAEEMVETLTERNLDLEEKVRELRETVTDLEAINEMNDELQENARETELELREMLDLGAARVREAEKRVEAAQETVADYQQTIKKYRELTAHLQEVNRELTSQQEASAELQQQPPAEMFDFKIKFAETKAYAKAIEMELRKMEVGQANRHVSLLTSFMPESFLRHGGDHDCILVLLLIPRLICKAELISKQAQEKFDLNENCVERAGLKGALGEQLSFAGGLVYSLSLLQATLHKYEQALSQCSVEVYKKIGSLYPEMSVHERSLDFLIDLLHKDQLDETVNVEPLTKAIKYYQHLYSIHLADQNEDCTMQLADHIRFTQSALDCMAVEVGRLRAFLHAGQEKADLAVLLKDLETSCSDIRQFCKKIRRRMPGTDAPGIPAALSFGQQVSDTLSDCRKHLTWVVAVLQEVAAAGAQMMSPLGEQEGLSAVKLEDVAFKAGEQIYGSQGANPYEYLRQSCSIVIATMNKMATAMQEGEYDSEKPQNKNPPPVDVRAAALRAEITDAEGLGLKLEDRETVIKELKKSLKIKGEELSEANVRLSLLEKKLDSSSKDADERVEKIQTRLDEAQTLLKKKEKEFEETMDALQADIDQLEAEKAELKQRINSQSKMTIDGLRGTGPSGIASIVTGMAGEEQKANMVSGVGSGSGVQVIDSPLLTQQIEAQRLCIKHLKNENNRLKAEKMRAQLASLPPLNVTKLPSKDGRPEVLSSALYRKTDQLLETLLQMSANVKVVDITGKSPVTPGAQLLEQTARLQSLNDTLDRLKDEVAEHVVNLQPGARVSSDFATFPSTSFVKVKEEKKGDTVLVGRVMVPCPRGQEQVHRLVLSQSELWRVHSLLRT</sequence>
<evidence type="ECO:0000256" key="3">
    <source>
        <dbReference type="ARBA" id="ARBA00004544"/>
    </source>
</evidence>
<evidence type="ECO:0000256" key="9">
    <source>
        <dbReference type="ARBA" id="ARBA00022776"/>
    </source>
</evidence>
<dbReference type="SMART" id="SM01052">
    <property type="entry name" value="CAP_GLY"/>
    <property type="match status" value="1"/>
</dbReference>
<dbReference type="GO" id="GO:0005874">
    <property type="term" value="C:microtubule"/>
    <property type="evidence" value="ECO:0007669"/>
    <property type="project" value="UniProtKB-KW"/>
</dbReference>
<evidence type="ECO:0000256" key="11">
    <source>
        <dbReference type="ARBA" id="ARBA00023054"/>
    </source>
</evidence>
<keyword evidence="11 14" id="KW-0175">Coiled coil</keyword>
<evidence type="ECO:0000313" key="18">
    <source>
        <dbReference type="RefSeq" id="XP_005746615.1"/>
    </source>
</evidence>
<feature type="coiled-coil region" evidence="14">
    <location>
        <begin position="1039"/>
        <end position="1066"/>
    </location>
</feature>
<name>A0A9Y3S123_9CICH</name>
<feature type="coiled-coil region" evidence="14">
    <location>
        <begin position="220"/>
        <end position="491"/>
    </location>
</feature>
<dbReference type="GO" id="GO:0007097">
    <property type="term" value="P:nuclear migration"/>
    <property type="evidence" value="ECO:0007669"/>
    <property type="project" value="TreeGrafter"/>
</dbReference>
<evidence type="ECO:0000256" key="13">
    <source>
        <dbReference type="ARBA" id="ARBA00023306"/>
    </source>
</evidence>
<dbReference type="Gene3D" id="1.20.1170.10">
    <property type="match status" value="1"/>
</dbReference>
<dbReference type="GO" id="GO:0005938">
    <property type="term" value="C:cell cortex"/>
    <property type="evidence" value="ECO:0007669"/>
    <property type="project" value="UniProtKB-SubCell"/>
</dbReference>
<dbReference type="GO" id="GO:0030424">
    <property type="term" value="C:axon"/>
    <property type="evidence" value="ECO:0007669"/>
    <property type="project" value="TreeGrafter"/>
</dbReference>
<evidence type="ECO:0000256" key="7">
    <source>
        <dbReference type="ARBA" id="ARBA00022618"/>
    </source>
</evidence>
<dbReference type="SUPFAM" id="SSF74924">
    <property type="entry name" value="Cap-Gly domain"/>
    <property type="match status" value="1"/>
</dbReference>
<comment type="subcellular location">
    <subcellularLocation>
        <location evidence="3">Cytoplasm</location>
        <location evidence="3">Cell cortex</location>
    </subcellularLocation>
    <subcellularLocation>
        <location evidence="1">Cytoplasm</location>
        <location evidence="1">Cytoskeleton</location>
        <location evidence="1">Microtubule organizing center</location>
        <location evidence="1">Centrosome</location>
        <location evidence="1">Centriole</location>
    </subcellularLocation>
    <subcellularLocation>
        <location evidence="2">Cytoplasm</location>
        <location evidence="2">Cytoskeleton</location>
        <location evidence="2">Spindle</location>
    </subcellularLocation>
</comment>
<dbReference type="Pfam" id="PF12455">
    <property type="entry name" value="Dynactin"/>
    <property type="match status" value="1"/>
</dbReference>
<dbReference type="GeneID" id="102206225"/>
<feature type="compositionally biased region" description="Basic residues" evidence="15">
    <location>
        <begin position="130"/>
        <end position="141"/>
    </location>
</feature>
<dbReference type="GO" id="GO:0030286">
    <property type="term" value="C:dynein complex"/>
    <property type="evidence" value="ECO:0007669"/>
    <property type="project" value="UniProtKB-KW"/>
</dbReference>
<dbReference type="InterPro" id="IPR022157">
    <property type="entry name" value="Dynactin"/>
</dbReference>
<comment type="similarity">
    <text evidence="4">Belongs to the dynactin 150 kDa subunit family.</text>
</comment>
<dbReference type="FunFam" id="2.30.30.190:FF:000003">
    <property type="entry name" value="dynactin subunit 1 isoform X1"/>
    <property type="match status" value="1"/>
</dbReference>
<feature type="region of interest" description="Disordered" evidence="15">
    <location>
        <begin position="1"/>
        <end position="29"/>
    </location>
</feature>
<dbReference type="PANTHER" id="PTHR18916:SF6">
    <property type="entry name" value="DYNACTIN SUBUNIT 1"/>
    <property type="match status" value="1"/>
</dbReference>
<organism evidence="17 18">
    <name type="scientific">Pundamilia nyererei</name>
    <dbReference type="NCBI Taxonomy" id="303518"/>
    <lineage>
        <taxon>Eukaryota</taxon>
        <taxon>Metazoa</taxon>
        <taxon>Chordata</taxon>
        <taxon>Craniata</taxon>
        <taxon>Vertebrata</taxon>
        <taxon>Euteleostomi</taxon>
        <taxon>Actinopterygii</taxon>
        <taxon>Neopterygii</taxon>
        <taxon>Teleostei</taxon>
        <taxon>Neoteleostei</taxon>
        <taxon>Acanthomorphata</taxon>
        <taxon>Ovalentaria</taxon>
        <taxon>Cichlomorphae</taxon>
        <taxon>Cichliformes</taxon>
        <taxon>Cichlidae</taxon>
        <taxon>African cichlids</taxon>
        <taxon>Pseudocrenilabrinae</taxon>
        <taxon>Haplochromini</taxon>
        <taxon>Pundamilia</taxon>
    </lineage>
</organism>
<keyword evidence="12" id="KW-0206">Cytoskeleton</keyword>
<dbReference type="GO" id="GO:0005814">
    <property type="term" value="C:centriole"/>
    <property type="evidence" value="ECO:0007669"/>
    <property type="project" value="UniProtKB-SubCell"/>
</dbReference>
<evidence type="ECO:0000256" key="4">
    <source>
        <dbReference type="ARBA" id="ARBA00011010"/>
    </source>
</evidence>
<gene>
    <name evidence="18" type="primary">dctn1b</name>
</gene>
<evidence type="ECO:0000256" key="12">
    <source>
        <dbReference type="ARBA" id="ARBA00023212"/>
    </source>
</evidence>
<feature type="compositionally biased region" description="Low complexity" evidence="15">
    <location>
        <begin position="172"/>
        <end position="189"/>
    </location>
</feature>
<evidence type="ECO:0000259" key="16">
    <source>
        <dbReference type="PROSITE" id="PS50245"/>
    </source>
</evidence>
<dbReference type="GO" id="GO:0051301">
    <property type="term" value="P:cell division"/>
    <property type="evidence" value="ECO:0007669"/>
    <property type="project" value="UniProtKB-KW"/>
</dbReference>
<evidence type="ECO:0000256" key="1">
    <source>
        <dbReference type="ARBA" id="ARBA00004114"/>
    </source>
</evidence>
<keyword evidence="13" id="KW-0131">Cell cycle</keyword>
<dbReference type="Gene3D" id="2.30.30.190">
    <property type="entry name" value="CAP Gly-rich-like domain"/>
    <property type="match status" value="1"/>
</dbReference>
<evidence type="ECO:0000256" key="6">
    <source>
        <dbReference type="ARBA" id="ARBA00022490"/>
    </source>
</evidence>
<reference evidence="18" key="1">
    <citation type="submission" date="2025-08" db="UniProtKB">
        <authorList>
            <consortium name="RefSeq"/>
        </authorList>
    </citation>
    <scope>IDENTIFICATION</scope>
</reference>
<feature type="coiled-coil region" evidence="14">
    <location>
        <begin position="897"/>
        <end position="988"/>
    </location>
</feature>
<dbReference type="PROSITE" id="PS00845">
    <property type="entry name" value="CAP_GLY_1"/>
    <property type="match status" value="1"/>
</dbReference>